<dbReference type="EMBL" id="VTPC01072038">
    <property type="protein sequence ID" value="KAF2888988.1"/>
    <property type="molecule type" value="Genomic_DNA"/>
</dbReference>
<organism evidence="1 2">
    <name type="scientific">Ignelater luminosus</name>
    <name type="common">Cucubano</name>
    <name type="synonym">Pyrophorus luminosus</name>
    <dbReference type="NCBI Taxonomy" id="2038154"/>
    <lineage>
        <taxon>Eukaryota</taxon>
        <taxon>Metazoa</taxon>
        <taxon>Ecdysozoa</taxon>
        <taxon>Arthropoda</taxon>
        <taxon>Hexapoda</taxon>
        <taxon>Insecta</taxon>
        <taxon>Pterygota</taxon>
        <taxon>Neoptera</taxon>
        <taxon>Endopterygota</taxon>
        <taxon>Coleoptera</taxon>
        <taxon>Polyphaga</taxon>
        <taxon>Elateriformia</taxon>
        <taxon>Elateroidea</taxon>
        <taxon>Elateridae</taxon>
        <taxon>Agrypninae</taxon>
        <taxon>Pyrophorini</taxon>
        <taxon>Ignelater</taxon>
    </lineage>
</organism>
<evidence type="ECO:0000313" key="1">
    <source>
        <dbReference type="EMBL" id="KAF2888988.1"/>
    </source>
</evidence>
<comment type="caution">
    <text evidence="1">The sequence shown here is derived from an EMBL/GenBank/DDBJ whole genome shotgun (WGS) entry which is preliminary data.</text>
</comment>
<dbReference type="OrthoDB" id="6626218at2759"/>
<proteinExistence type="predicted"/>
<sequence>MQDPKLETIVYEMESGGRMIDNYNIDRAWEDYFRKLLKGEEDGKQEGQTQADIGSDPIVEEAIKYGRKMLEERIQKLVEKVWNEEKMPDTWSKAIICPIHKKDQELDVTRGSHINTPVQPGSGDGHSDAAINRAGLIFHRRHNSNNKFKEVTTPLVKASQKMGLEINQENTKYMEWTSAHTSPGKNHIRIQIDEERSLHFEEGGEGGRGRPRIKWKTQVLQDMEALKIGNWRETSRRGTQPKPQAFFRFIG</sequence>
<dbReference type="AlphaFoldDB" id="A0A8K0G861"/>
<accession>A0A8K0G861</accession>
<protein>
    <submittedName>
        <fullName evidence="1">Uncharacterized protein</fullName>
    </submittedName>
</protein>
<dbReference type="Proteomes" id="UP000801492">
    <property type="component" value="Unassembled WGS sequence"/>
</dbReference>
<reference evidence="1" key="1">
    <citation type="submission" date="2019-08" db="EMBL/GenBank/DDBJ databases">
        <title>The genome of the North American firefly Photinus pyralis.</title>
        <authorList>
            <consortium name="Photinus pyralis genome working group"/>
            <person name="Fallon T.R."/>
            <person name="Sander Lower S.E."/>
            <person name="Weng J.-K."/>
        </authorList>
    </citation>
    <scope>NUCLEOTIDE SEQUENCE</scope>
    <source>
        <strain evidence="1">TRF0915ILg1</strain>
        <tissue evidence="1">Whole body</tissue>
    </source>
</reference>
<gene>
    <name evidence="1" type="ORF">ILUMI_17185</name>
</gene>
<keyword evidence="2" id="KW-1185">Reference proteome</keyword>
<evidence type="ECO:0000313" key="2">
    <source>
        <dbReference type="Proteomes" id="UP000801492"/>
    </source>
</evidence>
<name>A0A8K0G861_IGNLU</name>